<evidence type="ECO:0000256" key="7">
    <source>
        <dbReference type="ARBA" id="ARBA00022679"/>
    </source>
</evidence>
<dbReference type="EC" id="2.7.1.11" evidence="15"/>
<proteinExistence type="inferred from homology"/>
<dbReference type="InterPro" id="IPR012828">
    <property type="entry name" value="PFKA_ATP_prok"/>
</dbReference>
<feature type="binding site" evidence="15">
    <location>
        <position position="163"/>
    </location>
    <ligand>
        <name>substrate</name>
        <note>ligand shared between dimeric partners</note>
    </ligand>
</feature>
<comment type="subunit">
    <text evidence="15">Homotetramer.</text>
</comment>
<dbReference type="PRINTS" id="PR00476">
    <property type="entry name" value="PHFRCTKINASE"/>
</dbReference>
<dbReference type="Pfam" id="PF00365">
    <property type="entry name" value="PFK"/>
    <property type="match status" value="1"/>
</dbReference>
<dbReference type="RefSeq" id="WP_134213633.1">
    <property type="nucleotide sequence ID" value="NZ_QFFZ01000016.1"/>
</dbReference>
<feature type="binding site" description="in other chain" evidence="15">
    <location>
        <position position="212"/>
    </location>
    <ligand>
        <name>ADP</name>
        <dbReference type="ChEBI" id="CHEBI:456216"/>
        <note>allosteric activator; ligand shared between dimeric partners</note>
    </ligand>
</feature>
<dbReference type="PROSITE" id="PS00433">
    <property type="entry name" value="PHOSPHOFRUCTOKINASE"/>
    <property type="match status" value="1"/>
</dbReference>
<feature type="binding site" evidence="15">
    <location>
        <begin position="72"/>
        <end position="73"/>
    </location>
    <ligand>
        <name>ATP</name>
        <dbReference type="ChEBI" id="CHEBI:30616"/>
    </ligand>
</feature>
<feature type="binding site" description="in other chain" evidence="15">
    <location>
        <position position="155"/>
    </location>
    <ligand>
        <name>ADP</name>
        <dbReference type="ChEBI" id="CHEBI:456216"/>
        <note>allosteric activator; ligand shared between dimeric partners</note>
    </ligand>
</feature>
<dbReference type="Proteomes" id="UP000297597">
    <property type="component" value="Unassembled WGS sequence"/>
</dbReference>
<comment type="cofactor">
    <cofactor evidence="1 15">
        <name>Mg(2+)</name>
        <dbReference type="ChEBI" id="CHEBI:18420"/>
    </cofactor>
</comment>
<evidence type="ECO:0000259" key="16">
    <source>
        <dbReference type="Pfam" id="PF00365"/>
    </source>
</evidence>
<evidence type="ECO:0000256" key="10">
    <source>
        <dbReference type="ARBA" id="ARBA00022777"/>
    </source>
</evidence>
<gene>
    <name evidence="15 17" type="primary">pfkA</name>
    <name evidence="17" type="ORF">Pmgp_01777</name>
</gene>
<dbReference type="InterPro" id="IPR035966">
    <property type="entry name" value="PKF_sf"/>
</dbReference>
<evidence type="ECO:0000256" key="4">
    <source>
        <dbReference type="ARBA" id="ARBA00004679"/>
    </source>
</evidence>
<dbReference type="FunFam" id="3.40.50.450:FF:000001">
    <property type="entry name" value="ATP-dependent 6-phosphofructokinase"/>
    <property type="match status" value="1"/>
</dbReference>
<dbReference type="InterPro" id="IPR022953">
    <property type="entry name" value="ATP_PFK"/>
</dbReference>
<dbReference type="OrthoDB" id="9802503at2"/>
<feature type="binding site" evidence="15">
    <location>
        <begin position="21"/>
        <end position="25"/>
    </location>
    <ligand>
        <name>ADP</name>
        <dbReference type="ChEBI" id="CHEBI:456216"/>
        <note>allosteric activator; ligand shared between dimeric partners</note>
    </ligand>
</feature>
<dbReference type="Gene3D" id="3.40.50.450">
    <property type="match status" value="1"/>
</dbReference>
<keyword evidence="12 15" id="KW-0460">Magnesium</keyword>
<keyword evidence="9 15" id="KW-0547">Nucleotide-binding</keyword>
<organism evidence="17 18">
    <name type="scientific">Pelotomaculum propionicicum</name>
    <dbReference type="NCBI Taxonomy" id="258475"/>
    <lineage>
        <taxon>Bacteria</taxon>
        <taxon>Bacillati</taxon>
        <taxon>Bacillota</taxon>
        <taxon>Clostridia</taxon>
        <taxon>Eubacteriales</taxon>
        <taxon>Desulfotomaculaceae</taxon>
        <taxon>Pelotomaculum</taxon>
    </lineage>
</organism>
<feature type="binding site" evidence="15">
    <location>
        <position position="244"/>
    </location>
    <ligand>
        <name>substrate</name>
        <note>ligand shared between dimeric partners</note>
    </ligand>
</feature>
<evidence type="ECO:0000256" key="14">
    <source>
        <dbReference type="ARBA" id="ARBA00048070"/>
    </source>
</evidence>
<keyword evidence="11 15" id="KW-0067">ATP-binding</keyword>
<dbReference type="GO" id="GO:0003872">
    <property type="term" value="F:6-phosphofructokinase activity"/>
    <property type="evidence" value="ECO:0007669"/>
    <property type="project" value="UniProtKB-UniRule"/>
</dbReference>
<feature type="binding site" evidence="15">
    <location>
        <begin position="102"/>
        <end position="105"/>
    </location>
    <ligand>
        <name>ATP</name>
        <dbReference type="ChEBI" id="CHEBI:30616"/>
    </ligand>
</feature>
<evidence type="ECO:0000256" key="12">
    <source>
        <dbReference type="ARBA" id="ARBA00022842"/>
    </source>
</evidence>
<dbReference type="SUPFAM" id="SSF53784">
    <property type="entry name" value="Phosphofructokinase"/>
    <property type="match status" value="1"/>
</dbReference>
<dbReference type="InterPro" id="IPR000023">
    <property type="entry name" value="Phosphofructokinase_dom"/>
</dbReference>
<feature type="binding site" description="in other chain" evidence="15">
    <location>
        <begin position="186"/>
        <end position="188"/>
    </location>
    <ligand>
        <name>ADP</name>
        <dbReference type="ChEBI" id="CHEBI:456216"/>
        <note>allosteric activator; ligand shared between dimeric partners</note>
    </ligand>
</feature>
<dbReference type="UniPathway" id="UPA00109">
    <property type="reaction ID" value="UER00182"/>
</dbReference>
<dbReference type="FunFam" id="3.40.50.460:FF:000002">
    <property type="entry name" value="ATP-dependent 6-phosphofructokinase"/>
    <property type="match status" value="1"/>
</dbReference>
<feature type="binding site" description="in other chain" evidence="15">
    <location>
        <begin position="214"/>
        <end position="216"/>
    </location>
    <ligand>
        <name>ADP</name>
        <dbReference type="ChEBI" id="CHEBI:456216"/>
        <note>allosteric activator; ligand shared between dimeric partners</note>
    </ligand>
</feature>
<keyword evidence="10 15" id="KW-0418">Kinase</keyword>
<dbReference type="GO" id="GO:0030388">
    <property type="term" value="P:fructose 1,6-bisphosphate metabolic process"/>
    <property type="evidence" value="ECO:0007669"/>
    <property type="project" value="TreeGrafter"/>
</dbReference>
<comment type="catalytic activity">
    <reaction evidence="14 15">
        <text>beta-D-fructose 6-phosphate + ATP = beta-D-fructose 1,6-bisphosphate + ADP + H(+)</text>
        <dbReference type="Rhea" id="RHEA:16109"/>
        <dbReference type="ChEBI" id="CHEBI:15378"/>
        <dbReference type="ChEBI" id="CHEBI:30616"/>
        <dbReference type="ChEBI" id="CHEBI:32966"/>
        <dbReference type="ChEBI" id="CHEBI:57634"/>
        <dbReference type="ChEBI" id="CHEBI:456216"/>
        <dbReference type="EC" id="2.7.1.11"/>
    </reaction>
</comment>
<comment type="similarity">
    <text evidence="15">Belongs to the phosphofructokinase type A (PFKA) family. ATP-dependent PFK group I subfamily. Prokaryotic clade 'B1' sub-subfamily.</text>
</comment>
<dbReference type="AlphaFoldDB" id="A0A4Y7RRC8"/>
<evidence type="ECO:0000256" key="5">
    <source>
        <dbReference type="ARBA" id="ARBA00022490"/>
    </source>
</evidence>
<evidence type="ECO:0000313" key="18">
    <source>
        <dbReference type="Proteomes" id="UP000297597"/>
    </source>
</evidence>
<evidence type="ECO:0000256" key="3">
    <source>
        <dbReference type="ARBA" id="ARBA00004496"/>
    </source>
</evidence>
<feature type="binding site" evidence="15">
    <location>
        <position position="11"/>
    </location>
    <ligand>
        <name>ATP</name>
        <dbReference type="ChEBI" id="CHEBI:30616"/>
    </ligand>
</feature>
<comment type="caution">
    <text evidence="17">The sequence shown here is derived from an EMBL/GenBank/DDBJ whole genome shotgun (WGS) entry which is preliminary data.</text>
</comment>
<feature type="binding site" description="in other chain" evidence="15">
    <location>
        <begin position="250"/>
        <end position="253"/>
    </location>
    <ligand>
        <name>substrate</name>
        <note>ligand shared between dimeric partners</note>
    </ligand>
</feature>
<evidence type="ECO:0000256" key="2">
    <source>
        <dbReference type="ARBA" id="ARBA00002659"/>
    </source>
</evidence>
<evidence type="ECO:0000256" key="13">
    <source>
        <dbReference type="ARBA" id="ARBA00023152"/>
    </source>
</evidence>
<dbReference type="GO" id="GO:0005945">
    <property type="term" value="C:6-phosphofructokinase complex"/>
    <property type="evidence" value="ECO:0007669"/>
    <property type="project" value="TreeGrafter"/>
</dbReference>
<dbReference type="PIRSF" id="PIRSF000532">
    <property type="entry name" value="ATP_PFK_prok"/>
    <property type="match status" value="1"/>
</dbReference>
<feature type="active site" description="Proton acceptor" evidence="15">
    <location>
        <position position="128"/>
    </location>
</feature>
<dbReference type="GO" id="GO:0048029">
    <property type="term" value="F:monosaccharide binding"/>
    <property type="evidence" value="ECO:0007669"/>
    <property type="project" value="TreeGrafter"/>
</dbReference>
<evidence type="ECO:0000256" key="1">
    <source>
        <dbReference type="ARBA" id="ARBA00001946"/>
    </source>
</evidence>
<dbReference type="Gene3D" id="3.40.50.460">
    <property type="entry name" value="Phosphofructokinase domain"/>
    <property type="match status" value="1"/>
</dbReference>
<keyword evidence="13 15" id="KW-0324">Glycolysis</keyword>
<comment type="caution">
    <text evidence="15">Lacks conserved residue(s) required for the propagation of feature annotation.</text>
</comment>
<protein>
    <recommendedName>
        <fullName evidence="15">ATP-dependent 6-phosphofructokinase</fullName>
        <shortName evidence="15">ATP-PFK</shortName>
        <shortName evidence="15">Phosphofructokinase</shortName>
        <ecNumber evidence="15">2.7.1.11</ecNumber>
    </recommendedName>
    <alternativeName>
        <fullName evidence="15">Phosphohexokinase</fullName>
    </alternativeName>
</protein>
<comment type="subcellular location">
    <subcellularLocation>
        <location evidence="3 15">Cytoplasm</location>
    </subcellularLocation>
</comment>
<keyword evidence="8 15" id="KW-0479">Metal-binding</keyword>
<feature type="binding site" description="in other chain" evidence="15">
    <location>
        <begin position="170"/>
        <end position="172"/>
    </location>
    <ligand>
        <name>substrate</name>
        <note>ligand shared between dimeric partners</note>
    </ligand>
</feature>
<evidence type="ECO:0000256" key="11">
    <source>
        <dbReference type="ARBA" id="ARBA00022840"/>
    </source>
</evidence>
<evidence type="ECO:0000256" key="9">
    <source>
        <dbReference type="ARBA" id="ARBA00022741"/>
    </source>
</evidence>
<dbReference type="InterPro" id="IPR012003">
    <property type="entry name" value="ATP_PFK_prok-type"/>
</dbReference>
<keyword evidence="6 15" id="KW-0021">Allosteric enzyme</keyword>
<reference evidence="17 18" key="1">
    <citation type="journal article" date="2018" name="Environ. Microbiol.">
        <title>Novel energy conservation strategies and behaviour of Pelotomaculum schinkii driving syntrophic propionate catabolism.</title>
        <authorList>
            <person name="Hidalgo-Ahumada C.A.P."/>
            <person name="Nobu M.K."/>
            <person name="Narihiro T."/>
            <person name="Tamaki H."/>
            <person name="Liu W.T."/>
            <person name="Kamagata Y."/>
            <person name="Stams A.J.M."/>
            <person name="Imachi H."/>
            <person name="Sousa D.Z."/>
        </authorList>
    </citation>
    <scope>NUCLEOTIDE SEQUENCE [LARGE SCALE GENOMIC DNA]</scope>
    <source>
        <strain evidence="17 18">MGP</strain>
    </source>
</reference>
<dbReference type="PANTHER" id="PTHR13697:SF4">
    <property type="entry name" value="ATP-DEPENDENT 6-PHOSPHOFRUCTOKINASE"/>
    <property type="match status" value="1"/>
</dbReference>
<dbReference type="EMBL" id="QFFZ01000016">
    <property type="protein sequence ID" value="TEB11242.1"/>
    <property type="molecule type" value="Genomic_DNA"/>
</dbReference>
<feature type="binding site" description="in other chain" evidence="15">
    <location>
        <position position="223"/>
    </location>
    <ligand>
        <name>substrate</name>
        <note>ligand shared between dimeric partners</note>
    </ligand>
</feature>
<feature type="domain" description="Phosphofructokinase" evidence="16">
    <location>
        <begin position="3"/>
        <end position="276"/>
    </location>
</feature>
<comment type="function">
    <text evidence="2 15">Catalyzes the phosphorylation of D-fructose 6-phosphate to fructose 1,6-bisphosphate by ATP, the first committing step of glycolysis.</text>
</comment>
<comment type="activity regulation">
    <text evidence="15">Allosterically activated by ADP and other diphosphonucleosides, and allosterically inhibited by phosphoenolpyruvate.</text>
</comment>
<dbReference type="GO" id="GO:0042802">
    <property type="term" value="F:identical protein binding"/>
    <property type="evidence" value="ECO:0007669"/>
    <property type="project" value="TreeGrafter"/>
</dbReference>
<keyword evidence="18" id="KW-1185">Reference proteome</keyword>
<dbReference type="InterPro" id="IPR015912">
    <property type="entry name" value="Phosphofructokinase_CS"/>
</dbReference>
<feature type="binding site" evidence="15">
    <location>
        <position position="103"/>
    </location>
    <ligand>
        <name>Mg(2+)</name>
        <dbReference type="ChEBI" id="CHEBI:18420"/>
        <note>catalytic</note>
    </ligand>
</feature>
<evidence type="ECO:0000313" key="17">
    <source>
        <dbReference type="EMBL" id="TEB11242.1"/>
    </source>
</evidence>
<keyword evidence="7 15" id="KW-0808">Transferase</keyword>
<keyword evidence="5 15" id="KW-0963">Cytoplasm</keyword>
<sequence length="320" mass="33911">MQRIALLTSGGDSPGMNACIRAVARKAIYHGLEVMGIKRGFNGFIEADMYPMNLGSVAGIIHRGGTILHTARSDHFMTPEGRAKANENVKRFGIQGLVVIGGDGSFRGASVFHQEYGLPVIGVPGTIDNDIAGTDQSIGFDTAVNTAVEAISKIRDTATSHERTFIIEVMGRHFGFIALAAGLAGGAESILVPECPFNYDEICERLMRGYKRGKLHSIIVVAEGVAGGIEVGRIIKERTGFDTKVTILGHLQRGGMPSAADLILASRMGARAVELLMAGSKKDMVGVKAGEIIAVDIDEALSQTKAIDTEMCNLAVSLSI</sequence>
<feature type="binding site" description="in other chain" evidence="15">
    <location>
        <begin position="126"/>
        <end position="128"/>
    </location>
    <ligand>
        <name>substrate</name>
        <note>ligand shared between dimeric partners</note>
    </ligand>
</feature>
<dbReference type="HAMAP" id="MF_00339">
    <property type="entry name" value="Phosphofructokinase_I_B1"/>
    <property type="match status" value="1"/>
</dbReference>
<dbReference type="NCBIfam" id="TIGR02482">
    <property type="entry name" value="PFKA_ATP"/>
    <property type="match status" value="1"/>
</dbReference>
<dbReference type="GO" id="GO:0016208">
    <property type="term" value="F:AMP binding"/>
    <property type="evidence" value="ECO:0007669"/>
    <property type="project" value="TreeGrafter"/>
</dbReference>
<dbReference type="NCBIfam" id="NF002872">
    <property type="entry name" value="PRK03202.1"/>
    <property type="match status" value="1"/>
</dbReference>
<dbReference type="GO" id="GO:0070095">
    <property type="term" value="F:fructose-6-phosphate binding"/>
    <property type="evidence" value="ECO:0007669"/>
    <property type="project" value="TreeGrafter"/>
</dbReference>
<dbReference type="PANTHER" id="PTHR13697">
    <property type="entry name" value="PHOSPHOFRUCTOKINASE"/>
    <property type="match status" value="1"/>
</dbReference>
<accession>A0A4Y7RRC8</accession>
<comment type="pathway">
    <text evidence="4 15">Carbohydrate degradation; glycolysis; D-glyceraldehyde 3-phosphate and glycerone phosphate from D-glucose: step 3/4.</text>
</comment>
<dbReference type="GO" id="GO:0005524">
    <property type="term" value="F:ATP binding"/>
    <property type="evidence" value="ECO:0007669"/>
    <property type="project" value="UniProtKB-UniRule"/>
</dbReference>
<name>A0A4Y7RRC8_9FIRM</name>
<evidence type="ECO:0000256" key="8">
    <source>
        <dbReference type="ARBA" id="ARBA00022723"/>
    </source>
</evidence>
<evidence type="ECO:0000256" key="6">
    <source>
        <dbReference type="ARBA" id="ARBA00022533"/>
    </source>
</evidence>
<dbReference type="GO" id="GO:0061621">
    <property type="term" value="P:canonical glycolysis"/>
    <property type="evidence" value="ECO:0007669"/>
    <property type="project" value="TreeGrafter"/>
</dbReference>
<dbReference type="GO" id="GO:0006002">
    <property type="term" value="P:fructose 6-phosphate metabolic process"/>
    <property type="evidence" value="ECO:0007669"/>
    <property type="project" value="UniProtKB-UniRule"/>
</dbReference>
<evidence type="ECO:0000256" key="15">
    <source>
        <dbReference type="HAMAP-Rule" id="MF_00339"/>
    </source>
</evidence>
<dbReference type="GO" id="GO:0046872">
    <property type="term" value="F:metal ion binding"/>
    <property type="evidence" value="ECO:0007669"/>
    <property type="project" value="UniProtKB-KW"/>
</dbReference>